<keyword evidence="1" id="KW-1133">Transmembrane helix</keyword>
<dbReference type="InterPro" id="IPR059130">
    <property type="entry name" value="MmpA_put"/>
</dbReference>
<evidence type="ECO:0000313" key="2">
    <source>
        <dbReference type="EMBL" id="MEU3781162.1"/>
    </source>
</evidence>
<reference evidence="2 3" key="1">
    <citation type="submission" date="2024-06" db="EMBL/GenBank/DDBJ databases">
        <title>The Natural Products Discovery Center: Release of the First 8490 Sequenced Strains for Exploring Actinobacteria Biosynthetic Diversity.</title>
        <authorList>
            <person name="Kalkreuter E."/>
            <person name="Kautsar S.A."/>
            <person name="Yang D."/>
            <person name="Bader C.D."/>
            <person name="Teijaro C.N."/>
            <person name="Fluegel L."/>
            <person name="Davis C.M."/>
            <person name="Simpson J.R."/>
            <person name="Lauterbach L."/>
            <person name="Steele A.D."/>
            <person name="Gui C."/>
            <person name="Meng S."/>
            <person name="Li G."/>
            <person name="Viehrig K."/>
            <person name="Ye F."/>
            <person name="Su P."/>
            <person name="Kiefer A.F."/>
            <person name="Nichols A."/>
            <person name="Cepeda A.J."/>
            <person name="Yan W."/>
            <person name="Fan B."/>
            <person name="Jiang Y."/>
            <person name="Adhikari A."/>
            <person name="Zheng C.-J."/>
            <person name="Schuster L."/>
            <person name="Cowan T.M."/>
            <person name="Smanski M.J."/>
            <person name="Chevrette M.G."/>
            <person name="De Carvalho L.P.S."/>
            <person name="Shen B."/>
        </authorList>
    </citation>
    <scope>NUCLEOTIDE SEQUENCE [LARGE SCALE GENOMIC DNA]</scope>
    <source>
        <strain evidence="2 3">NPDC033843</strain>
    </source>
</reference>
<name>A0ABV2ZF44_9ACTN</name>
<gene>
    <name evidence="2" type="ORF">AB0E89_11325</name>
</gene>
<organism evidence="2 3">
    <name type="scientific">Streptomyces sp. 900129855</name>
    <dbReference type="NCBI Taxonomy" id="3155129"/>
    <lineage>
        <taxon>Bacteria</taxon>
        <taxon>Bacillati</taxon>
        <taxon>Actinomycetota</taxon>
        <taxon>Actinomycetes</taxon>
        <taxon>Kitasatosporales</taxon>
        <taxon>Streptomycetaceae</taxon>
        <taxon>Streptomyces</taxon>
    </lineage>
</organism>
<dbReference type="NCBIfam" id="NF046122">
    <property type="entry name" value="morpho_MmpA"/>
    <property type="match status" value="1"/>
</dbReference>
<accession>A0ABV2ZF44</accession>
<keyword evidence="1" id="KW-0472">Membrane</keyword>
<evidence type="ECO:0000256" key="1">
    <source>
        <dbReference type="SAM" id="Phobius"/>
    </source>
</evidence>
<protein>
    <submittedName>
        <fullName evidence="2">Uncharacterized protein</fullName>
    </submittedName>
</protein>
<sequence length="48" mass="5178">MTTHRAPKPLADPGRPVERAVNAALILAVLAGLGWIVGMIYTLVQWPL</sequence>
<dbReference type="EMBL" id="JBEZVE010000005">
    <property type="protein sequence ID" value="MEU3781162.1"/>
    <property type="molecule type" value="Genomic_DNA"/>
</dbReference>
<comment type="caution">
    <text evidence="2">The sequence shown here is derived from an EMBL/GenBank/DDBJ whole genome shotgun (WGS) entry which is preliminary data.</text>
</comment>
<keyword evidence="3" id="KW-1185">Reference proteome</keyword>
<proteinExistence type="predicted"/>
<keyword evidence="1" id="KW-0812">Transmembrane</keyword>
<dbReference type="RefSeq" id="WP_099935490.1">
    <property type="nucleotide sequence ID" value="NZ_JBEZVE010000005.1"/>
</dbReference>
<evidence type="ECO:0000313" key="3">
    <source>
        <dbReference type="Proteomes" id="UP001550739"/>
    </source>
</evidence>
<feature type="transmembrane region" description="Helical" evidence="1">
    <location>
        <begin position="20"/>
        <end position="44"/>
    </location>
</feature>
<dbReference type="Proteomes" id="UP001550739">
    <property type="component" value="Unassembled WGS sequence"/>
</dbReference>